<dbReference type="Proteomes" id="UP000436088">
    <property type="component" value="Unassembled WGS sequence"/>
</dbReference>
<organism evidence="1 2">
    <name type="scientific">Hibiscus syriacus</name>
    <name type="common">Rose of Sharon</name>
    <dbReference type="NCBI Taxonomy" id="106335"/>
    <lineage>
        <taxon>Eukaryota</taxon>
        <taxon>Viridiplantae</taxon>
        <taxon>Streptophyta</taxon>
        <taxon>Embryophyta</taxon>
        <taxon>Tracheophyta</taxon>
        <taxon>Spermatophyta</taxon>
        <taxon>Magnoliopsida</taxon>
        <taxon>eudicotyledons</taxon>
        <taxon>Gunneridae</taxon>
        <taxon>Pentapetalae</taxon>
        <taxon>rosids</taxon>
        <taxon>malvids</taxon>
        <taxon>Malvales</taxon>
        <taxon>Malvaceae</taxon>
        <taxon>Malvoideae</taxon>
        <taxon>Hibiscus</taxon>
    </lineage>
</organism>
<evidence type="ECO:0000313" key="1">
    <source>
        <dbReference type="EMBL" id="KAE8683393.1"/>
    </source>
</evidence>
<dbReference type="EMBL" id="VEPZ02001269">
    <property type="protein sequence ID" value="KAE8683393.1"/>
    <property type="molecule type" value="Genomic_DNA"/>
</dbReference>
<reference evidence="1" key="1">
    <citation type="submission" date="2019-09" db="EMBL/GenBank/DDBJ databases">
        <title>Draft genome information of white flower Hibiscus syriacus.</title>
        <authorList>
            <person name="Kim Y.-M."/>
        </authorList>
    </citation>
    <scope>NUCLEOTIDE SEQUENCE [LARGE SCALE GENOMIC DNA]</scope>
    <source>
        <strain evidence="1">YM2019G1</strain>
    </source>
</reference>
<gene>
    <name evidence="1" type="ORF">F3Y22_tig00111208pilonHSYRG00115</name>
</gene>
<accession>A0A6A2YVH3</accession>
<keyword evidence="2" id="KW-1185">Reference proteome</keyword>
<comment type="caution">
    <text evidence="1">The sequence shown here is derived from an EMBL/GenBank/DDBJ whole genome shotgun (WGS) entry which is preliminary data.</text>
</comment>
<protein>
    <submittedName>
        <fullName evidence="1">Uncharacterized protein</fullName>
    </submittedName>
</protein>
<evidence type="ECO:0000313" key="2">
    <source>
        <dbReference type="Proteomes" id="UP000436088"/>
    </source>
</evidence>
<sequence>MTIMIEDGRQWHGRVEISNGGAHGIGGGSSSEAIVGRSGIRPAYDNFIGFFHAIDWKIAGGEDSIQSFFF</sequence>
<dbReference type="AlphaFoldDB" id="A0A6A2YVH3"/>
<name>A0A6A2YVH3_HIBSY</name>
<proteinExistence type="predicted"/>